<dbReference type="AlphaFoldDB" id="A0A2W2F5Q9"/>
<organism evidence="2 3">
    <name type="scientific">Spongiactinospora gelatinilytica</name>
    <dbReference type="NCBI Taxonomy" id="2666298"/>
    <lineage>
        <taxon>Bacteria</taxon>
        <taxon>Bacillati</taxon>
        <taxon>Actinomycetota</taxon>
        <taxon>Actinomycetes</taxon>
        <taxon>Streptosporangiales</taxon>
        <taxon>Streptosporangiaceae</taxon>
        <taxon>Spongiactinospora</taxon>
    </lineage>
</organism>
<keyword evidence="3" id="KW-1185">Reference proteome</keyword>
<evidence type="ECO:0000313" key="2">
    <source>
        <dbReference type="EMBL" id="PZG16887.1"/>
    </source>
</evidence>
<gene>
    <name evidence="2" type="ORF">C1I98_38830</name>
</gene>
<reference evidence="2 3" key="1">
    <citation type="submission" date="2018-01" db="EMBL/GenBank/DDBJ databases">
        <title>Draft genome sequence of Sphaerisporangium sp. 7K107.</title>
        <authorList>
            <person name="Sahin N."/>
            <person name="Saygin H."/>
            <person name="Ay H."/>
        </authorList>
    </citation>
    <scope>NUCLEOTIDE SEQUENCE [LARGE SCALE GENOMIC DNA]</scope>
    <source>
        <strain evidence="2 3">7K107</strain>
    </source>
</reference>
<sequence length="176" mass="17299">MQLFLGVLAAVAAVAATSGPGPRGVTGGSLRWRLSDDLAGERTRVLLSGGVVQDGGGRFVFPAVGGDYDAATGTATAKYGGSVTIVRGTRTLVISDPEVVVHGALTGVLGADAALAPVTFSLTYEEDAVGDVLTVIRGQAVVPCPSGTATPTSGTSPSPGACGTPSSTPSSSNSPR</sequence>
<feature type="non-terminal residue" evidence="2">
    <location>
        <position position="176"/>
    </location>
</feature>
<evidence type="ECO:0000256" key="1">
    <source>
        <dbReference type="SAM" id="MobiDB-lite"/>
    </source>
</evidence>
<dbReference type="Proteomes" id="UP000248544">
    <property type="component" value="Unassembled WGS sequence"/>
</dbReference>
<feature type="region of interest" description="Disordered" evidence="1">
    <location>
        <begin position="146"/>
        <end position="176"/>
    </location>
</feature>
<name>A0A2W2F5Q9_9ACTN</name>
<proteinExistence type="predicted"/>
<accession>A0A2W2F5Q9</accession>
<dbReference type="EMBL" id="POUA01000718">
    <property type="protein sequence ID" value="PZG16887.1"/>
    <property type="molecule type" value="Genomic_DNA"/>
</dbReference>
<protein>
    <submittedName>
        <fullName evidence="2">Uncharacterized protein</fullName>
    </submittedName>
</protein>
<evidence type="ECO:0000313" key="3">
    <source>
        <dbReference type="Proteomes" id="UP000248544"/>
    </source>
</evidence>
<comment type="caution">
    <text evidence="2">The sequence shown here is derived from an EMBL/GenBank/DDBJ whole genome shotgun (WGS) entry which is preliminary data.</text>
</comment>